<comment type="caution">
    <text evidence="1">The sequence shown here is derived from an EMBL/GenBank/DDBJ whole genome shotgun (WGS) entry which is preliminary data.</text>
</comment>
<proteinExistence type="predicted"/>
<keyword evidence="2" id="KW-1185">Reference proteome</keyword>
<accession>A0ACB8SCE5</accession>
<name>A0ACB8SCE5_9AGAM</name>
<gene>
    <name evidence="1" type="ORF">FA95DRAFT_457139</name>
</gene>
<dbReference type="Proteomes" id="UP000814033">
    <property type="component" value="Unassembled WGS sequence"/>
</dbReference>
<sequence length="414" mass="43811">MSSLALGAAFASVQLVYQAYSKVKTNKARCARLVERCQLVVDRLQHLVSANGERSIVERISELERAFEYAAYTIVQVGQQGLIASLVQSEANAIRIESCNEALTELVALFHLEEVVDVQRWQRESEAARLRDHQELLRLGTRIESKSDALARELAQQGTSLKEVHRLVQHISTGLRDVGGAGPPPLLLQLPPASPQSAASPSASSSSSGEAASSTYCTSATESALDDTTACSSPARDDCRPAPARRPSWANRVKLTAVFTKLSSPARGARYPESPLSASARAACDSPATPSRLVPPPKPGLQPLGASPGASPLDLPPPYRLHVVNVASDDGRSDAGSVGVETPSRLRFALCASDSNEAVRAYDSPTPCMPSPRFSTESVFGSTDSCCASEQGELRTFSMGEGIAALGCGSPLAL</sequence>
<reference evidence="1" key="1">
    <citation type="submission" date="2021-02" db="EMBL/GenBank/DDBJ databases">
        <authorList>
            <consortium name="DOE Joint Genome Institute"/>
            <person name="Ahrendt S."/>
            <person name="Looney B.P."/>
            <person name="Miyauchi S."/>
            <person name="Morin E."/>
            <person name="Drula E."/>
            <person name="Courty P.E."/>
            <person name="Chicoki N."/>
            <person name="Fauchery L."/>
            <person name="Kohler A."/>
            <person name="Kuo A."/>
            <person name="Labutti K."/>
            <person name="Pangilinan J."/>
            <person name="Lipzen A."/>
            <person name="Riley R."/>
            <person name="Andreopoulos W."/>
            <person name="He G."/>
            <person name="Johnson J."/>
            <person name="Barry K.W."/>
            <person name="Grigoriev I.V."/>
            <person name="Nagy L."/>
            <person name="Hibbett D."/>
            <person name="Henrissat B."/>
            <person name="Matheny P.B."/>
            <person name="Labbe J."/>
            <person name="Martin F."/>
        </authorList>
    </citation>
    <scope>NUCLEOTIDE SEQUENCE</scope>
    <source>
        <strain evidence="1">FP105234-sp</strain>
    </source>
</reference>
<dbReference type="EMBL" id="MU275839">
    <property type="protein sequence ID" value="KAI0053571.1"/>
    <property type="molecule type" value="Genomic_DNA"/>
</dbReference>
<reference evidence="1" key="2">
    <citation type="journal article" date="2022" name="New Phytol.">
        <title>Evolutionary transition to the ectomycorrhizal habit in the genomes of a hyperdiverse lineage of mushroom-forming fungi.</title>
        <authorList>
            <person name="Looney B."/>
            <person name="Miyauchi S."/>
            <person name="Morin E."/>
            <person name="Drula E."/>
            <person name="Courty P.E."/>
            <person name="Kohler A."/>
            <person name="Kuo A."/>
            <person name="LaButti K."/>
            <person name="Pangilinan J."/>
            <person name="Lipzen A."/>
            <person name="Riley R."/>
            <person name="Andreopoulos W."/>
            <person name="He G."/>
            <person name="Johnson J."/>
            <person name="Nolan M."/>
            <person name="Tritt A."/>
            <person name="Barry K.W."/>
            <person name="Grigoriev I.V."/>
            <person name="Nagy L.G."/>
            <person name="Hibbett D."/>
            <person name="Henrissat B."/>
            <person name="Matheny P.B."/>
            <person name="Labbe J."/>
            <person name="Martin F.M."/>
        </authorList>
    </citation>
    <scope>NUCLEOTIDE SEQUENCE</scope>
    <source>
        <strain evidence="1">FP105234-sp</strain>
    </source>
</reference>
<protein>
    <submittedName>
        <fullName evidence="1">Uncharacterized protein</fullName>
    </submittedName>
</protein>
<evidence type="ECO:0000313" key="1">
    <source>
        <dbReference type="EMBL" id="KAI0053571.1"/>
    </source>
</evidence>
<organism evidence="1 2">
    <name type="scientific">Auriscalpium vulgare</name>
    <dbReference type="NCBI Taxonomy" id="40419"/>
    <lineage>
        <taxon>Eukaryota</taxon>
        <taxon>Fungi</taxon>
        <taxon>Dikarya</taxon>
        <taxon>Basidiomycota</taxon>
        <taxon>Agaricomycotina</taxon>
        <taxon>Agaricomycetes</taxon>
        <taxon>Russulales</taxon>
        <taxon>Auriscalpiaceae</taxon>
        <taxon>Auriscalpium</taxon>
    </lineage>
</organism>
<evidence type="ECO:0000313" key="2">
    <source>
        <dbReference type="Proteomes" id="UP000814033"/>
    </source>
</evidence>